<reference evidence="2" key="1">
    <citation type="submission" date="2015-07" db="EMBL/GenBank/DDBJ databases">
        <title>MeaNS - Measles Nucleotide Surveillance Program.</title>
        <authorList>
            <person name="Tran T."/>
            <person name="Druce J."/>
        </authorList>
    </citation>
    <scope>NUCLEOTIDE SEQUENCE</scope>
    <source>
        <strain evidence="2">UCB-OBI-ISO-001</strain>
        <tissue evidence="2">Gonad</tissue>
    </source>
</reference>
<accession>A0A0L8G3Y6</accession>
<feature type="compositionally biased region" description="Polar residues" evidence="1">
    <location>
        <begin position="1"/>
        <end position="22"/>
    </location>
</feature>
<name>A0A0L8G3Y6_OCTBM</name>
<organism evidence="2">
    <name type="scientific">Octopus bimaculoides</name>
    <name type="common">California two-spotted octopus</name>
    <dbReference type="NCBI Taxonomy" id="37653"/>
    <lineage>
        <taxon>Eukaryota</taxon>
        <taxon>Metazoa</taxon>
        <taxon>Spiralia</taxon>
        <taxon>Lophotrochozoa</taxon>
        <taxon>Mollusca</taxon>
        <taxon>Cephalopoda</taxon>
        <taxon>Coleoidea</taxon>
        <taxon>Octopodiformes</taxon>
        <taxon>Octopoda</taxon>
        <taxon>Incirrata</taxon>
        <taxon>Octopodidae</taxon>
        <taxon>Octopus</taxon>
    </lineage>
</organism>
<evidence type="ECO:0000313" key="2">
    <source>
        <dbReference type="EMBL" id="KOF71732.1"/>
    </source>
</evidence>
<proteinExistence type="predicted"/>
<evidence type="ECO:0000256" key="1">
    <source>
        <dbReference type="SAM" id="MobiDB-lite"/>
    </source>
</evidence>
<feature type="compositionally biased region" description="Low complexity" evidence="1">
    <location>
        <begin position="186"/>
        <end position="197"/>
    </location>
</feature>
<sequence>MVTSWSKPANCIGSTANPPRTMQYSQQQQQQYYHQRQEKYHQQQQQPQQYQQNLRQQPEEKQQNPPPRPHPPNSSSQPDAVTHAMKVLEVHQQLESPRNNIDSNNDLGDNEKAIVREMCNVVWRKLESVSPRRQYPHKQSNSLLEHESAKTSLQTSQSRNSLSRPLPAQQKQSSQPYIEKQPSVTSYPQQYYPHHSPQSPPPSQKLANSNSRYSSASSYMTRSRQSSSSTLSPTSKVKPMPYSATENRIDQRHF</sequence>
<feature type="region of interest" description="Disordered" evidence="1">
    <location>
        <begin position="1"/>
        <end position="79"/>
    </location>
</feature>
<feature type="compositionally biased region" description="Polar residues" evidence="1">
    <location>
        <begin position="150"/>
        <end position="176"/>
    </location>
</feature>
<feature type="compositionally biased region" description="Low complexity" evidence="1">
    <location>
        <begin position="23"/>
        <end position="34"/>
    </location>
</feature>
<dbReference type="AlphaFoldDB" id="A0A0L8G3Y6"/>
<feature type="compositionally biased region" description="Low complexity" evidence="1">
    <location>
        <begin position="42"/>
        <end position="56"/>
    </location>
</feature>
<feature type="region of interest" description="Disordered" evidence="1">
    <location>
        <begin position="129"/>
        <end position="254"/>
    </location>
</feature>
<dbReference type="EMBL" id="KQ424015">
    <property type="protein sequence ID" value="KOF71732.1"/>
    <property type="molecule type" value="Genomic_DNA"/>
</dbReference>
<feature type="compositionally biased region" description="Low complexity" evidence="1">
    <location>
        <begin position="209"/>
        <end position="235"/>
    </location>
</feature>
<dbReference type="OrthoDB" id="10056395at2759"/>
<gene>
    <name evidence="2" type="ORF">OCBIM_22000604mg</name>
</gene>
<dbReference type="STRING" id="37653.A0A0L8G3Y6"/>
<protein>
    <submittedName>
        <fullName evidence="2">Uncharacterized protein</fullName>
    </submittedName>
</protein>